<evidence type="ECO:0000313" key="2">
    <source>
        <dbReference type="EMBL" id="GIH09256.1"/>
    </source>
</evidence>
<organism evidence="2 3">
    <name type="scientific">Rhizocola hellebori</name>
    <dbReference type="NCBI Taxonomy" id="1392758"/>
    <lineage>
        <taxon>Bacteria</taxon>
        <taxon>Bacillati</taxon>
        <taxon>Actinomycetota</taxon>
        <taxon>Actinomycetes</taxon>
        <taxon>Micromonosporales</taxon>
        <taxon>Micromonosporaceae</taxon>
        <taxon>Rhizocola</taxon>
    </lineage>
</organism>
<dbReference type="EMBL" id="BONY01000064">
    <property type="protein sequence ID" value="GIH09256.1"/>
    <property type="molecule type" value="Genomic_DNA"/>
</dbReference>
<dbReference type="AlphaFoldDB" id="A0A8J3QEH8"/>
<dbReference type="Proteomes" id="UP000612899">
    <property type="component" value="Unassembled WGS sequence"/>
</dbReference>
<accession>A0A8J3QEH8</accession>
<proteinExistence type="predicted"/>
<feature type="region of interest" description="Disordered" evidence="1">
    <location>
        <begin position="22"/>
        <end position="73"/>
    </location>
</feature>
<gene>
    <name evidence="2" type="ORF">Rhe02_73230</name>
</gene>
<dbReference type="RefSeq" id="WP_203912993.1">
    <property type="nucleotide sequence ID" value="NZ_BONY01000064.1"/>
</dbReference>
<sequence length="73" mass="7447">MLGFALFSPALADDGAEAEADLAAMPPAPPPGATVAPELHDADNPTLGCATARPSSSSRWISYPTGRTAHETK</sequence>
<comment type="caution">
    <text evidence="2">The sequence shown here is derived from an EMBL/GenBank/DDBJ whole genome shotgun (WGS) entry which is preliminary data.</text>
</comment>
<protein>
    <submittedName>
        <fullName evidence="2">Uncharacterized protein</fullName>
    </submittedName>
</protein>
<evidence type="ECO:0000313" key="3">
    <source>
        <dbReference type="Proteomes" id="UP000612899"/>
    </source>
</evidence>
<reference evidence="2" key="1">
    <citation type="submission" date="2021-01" db="EMBL/GenBank/DDBJ databases">
        <title>Whole genome shotgun sequence of Rhizocola hellebori NBRC 109834.</title>
        <authorList>
            <person name="Komaki H."/>
            <person name="Tamura T."/>
        </authorList>
    </citation>
    <scope>NUCLEOTIDE SEQUENCE</scope>
    <source>
        <strain evidence="2">NBRC 109834</strain>
    </source>
</reference>
<evidence type="ECO:0000256" key="1">
    <source>
        <dbReference type="SAM" id="MobiDB-lite"/>
    </source>
</evidence>
<name>A0A8J3QEH8_9ACTN</name>
<keyword evidence="3" id="KW-1185">Reference proteome</keyword>